<keyword evidence="5" id="KW-1133">Transmembrane helix</keyword>
<dbReference type="Gene3D" id="2.102.10.10">
    <property type="entry name" value="Rieske [2Fe-2S] iron-sulphur domain"/>
    <property type="match status" value="1"/>
</dbReference>
<keyword evidence="9" id="KW-1185">Reference proteome</keyword>
<dbReference type="RefSeq" id="WP_054846214.1">
    <property type="nucleotide sequence ID" value="NZ_AP018929.1"/>
</dbReference>
<evidence type="ECO:0000313" key="9">
    <source>
        <dbReference type="Proteomes" id="UP000322983"/>
    </source>
</evidence>
<organism evidence="8 10">
    <name type="scientific">Sulfuracidifex tepidarius</name>
    <dbReference type="NCBI Taxonomy" id="1294262"/>
    <lineage>
        <taxon>Archaea</taxon>
        <taxon>Thermoproteota</taxon>
        <taxon>Thermoprotei</taxon>
        <taxon>Sulfolobales</taxon>
        <taxon>Sulfolobaceae</taxon>
        <taxon>Sulfuracidifex</taxon>
    </lineage>
</organism>
<gene>
    <name evidence="7" type="ORF">IC006_2120</name>
    <name evidence="8" type="ORF">IC007_2126</name>
</gene>
<reference evidence="8 9" key="2">
    <citation type="journal article" date="2020" name="Int. J. Syst. Evol. Microbiol.">
        <title>Sulfuracidifex tepidarius gen. nov., sp. nov. and transfer of Sulfolobus metallicus Huber and Stetter 1992 to the genus Sulfuracidifex as Sulfuracidifex metallicus comb. nov.</title>
        <authorList>
            <person name="Itoh T."/>
            <person name="Miura T."/>
            <person name="Sakai H.D."/>
            <person name="Kato S."/>
            <person name="Ohkuma M."/>
            <person name="Takashina T."/>
        </authorList>
    </citation>
    <scope>NUCLEOTIDE SEQUENCE</scope>
    <source>
        <strain evidence="7 9">IC-006</strain>
        <strain evidence="8">IC-007</strain>
    </source>
</reference>
<dbReference type="Proteomes" id="UP000325030">
    <property type="component" value="Chromosome"/>
</dbReference>
<dbReference type="InterPro" id="IPR014067">
    <property type="entry name" value="AioB/IdrB_ssu"/>
</dbReference>
<keyword evidence="5" id="KW-0812">Transmembrane</keyword>
<evidence type="ECO:0000313" key="10">
    <source>
        <dbReference type="Proteomes" id="UP000325030"/>
    </source>
</evidence>
<feature type="transmembrane region" description="Helical" evidence="5">
    <location>
        <begin position="16"/>
        <end position="39"/>
    </location>
</feature>
<dbReference type="PROSITE" id="PS51296">
    <property type="entry name" value="RIESKE"/>
    <property type="match status" value="1"/>
</dbReference>
<dbReference type="GeneID" id="41718455"/>
<proteinExistence type="predicted"/>
<evidence type="ECO:0000256" key="4">
    <source>
        <dbReference type="ARBA" id="ARBA00023014"/>
    </source>
</evidence>
<dbReference type="EMBL" id="AP018930">
    <property type="protein sequence ID" value="BBG27572.1"/>
    <property type="molecule type" value="Genomic_DNA"/>
</dbReference>
<keyword evidence="5" id="KW-0472">Membrane</keyword>
<evidence type="ECO:0000259" key="6">
    <source>
        <dbReference type="PROSITE" id="PS51296"/>
    </source>
</evidence>
<dbReference type="InterPro" id="IPR036922">
    <property type="entry name" value="Rieske_2Fe-2S_sf"/>
</dbReference>
<keyword evidence="3" id="KW-0408">Iron</keyword>
<evidence type="ECO:0000256" key="1">
    <source>
        <dbReference type="ARBA" id="ARBA00022714"/>
    </source>
</evidence>
<keyword evidence="4" id="KW-0411">Iron-sulfur</keyword>
<evidence type="ECO:0000313" key="8">
    <source>
        <dbReference type="EMBL" id="BBG27572.1"/>
    </source>
</evidence>
<sequence length="208" mass="21821">MSKGNDKDKVDPNRRAIVVGGAAAVAGIAAGIVIGGNVFPKLEKQTVTVKQPIVEKQTVTTTTPTPTVTQVQAYQKQKVANYNSLTVGSPVSVTYMGYPAYVVRTGKASIGGVGPNGDVVGYSAVCAHMGGPVQYDPNTNCGVCPYHYSQYDLTKDGIPVIGHPNQYLAMLVLEYDSSTGDIYALGFNRLVYGVYNNVGQASSSSSSS</sequence>
<evidence type="ECO:0000256" key="5">
    <source>
        <dbReference type="SAM" id="Phobius"/>
    </source>
</evidence>
<dbReference type="OrthoDB" id="5623at2157"/>
<keyword evidence="1" id="KW-0001">2Fe-2S</keyword>
<dbReference type="Proteomes" id="UP000322983">
    <property type="component" value="Chromosome"/>
</dbReference>
<evidence type="ECO:0000256" key="3">
    <source>
        <dbReference type="ARBA" id="ARBA00023004"/>
    </source>
</evidence>
<dbReference type="SUPFAM" id="SSF50022">
    <property type="entry name" value="ISP domain"/>
    <property type="match status" value="1"/>
</dbReference>
<dbReference type="GO" id="GO:0046872">
    <property type="term" value="F:metal ion binding"/>
    <property type="evidence" value="ECO:0007669"/>
    <property type="project" value="UniProtKB-KW"/>
</dbReference>
<dbReference type="AlphaFoldDB" id="A0A510E4W9"/>
<evidence type="ECO:0000313" key="7">
    <source>
        <dbReference type="EMBL" id="BBG24786.1"/>
    </source>
</evidence>
<dbReference type="KEGG" id="step:IC006_2120"/>
<dbReference type="EMBL" id="AP018929">
    <property type="protein sequence ID" value="BBG24786.1"/>
    <property type="molecule type" value="Genomic_DNA"/>
</dbReference>
<feature type="domain" description="Rieske" evidence="6">
    <location>
        <begin position="77"/>
        <end position="182"/>
    </location>
</feature>
<dbReference type="STRING" id="1294262.GCA_001316085_02098"/>
<reference evidence="10" key="1">
    <citation type="submission" date="2018-09" db="EMBL/GenBank/DDBJ databases">
        <title>Complete Genome Sequencing of Sulfolobus sp. JCM 16834.</title>
        <authorList>
            <person name="Kato S."/>
            <person name="Itoh T."/>
            <person name="Ohkuma M."/>
        </authorList>
    </citation>
    <scope>NUCLEOTIDE SEQUENCE [LARGE SCALE GENOMIC DNA]</scope>
    <source>
        <strain evidence="10">IC-007</strain>
    </source>
</reference>
<dbReference type="GO" id="GO:0051537">
    <property type="term" value="F:2 iron, 2 sulfur cluster binding"/>
    <property type="evidence" value="ECO:0007669"/>
    <property type="project" value="UniProtKB-KW"/>
</dbReference>
<evidence type="ECO:0000256" key="2">
    <source>
        <dbReference type="ARBA" id="ARBA00022723"/>
    </source>
</evidence>
<protein>
    <recommendedName>
        <fullName evidence="6">Rieske domain-containing protein</fullName>
    </recommendedName>
</protein>
<dbReference type="NCBIfam" id="TIGR02694">
    <property type="entry name" value="arsenite_ox_S"/>
    <property type="match status" value="1"/>
</dbReference>
<dbReference type="Pfam" id="PF00355">
    <property type="entry name" value="Rieske"/>
    <property type="match status" value="1"/>
</dbReference>
<dbReference type="InterPro" id="IPR017941">
    <property type="entry name" value="Rieske_2Fe-2S"/>
</dbReference>
<accession>A0A510DX29</accession>
<accession>A0A510E4W9</accession>
<name>A0A510E4W9_9CREN</name>
<keyword evidence="2" id="KW-0479">Metal-binding</keyword>